<dbReference type="GO" id="GO:0009279">
    <property type="term" value="C:cell outer membrane"/>
    <property type="evidence" value="ECO:0007669"/>
    <property type="project" value="UniProtKB-SubCell"/>
</dbReference>
<dbReference type="CDD" id="cd01347">
    <property type="entry name" value="ligand_gated_channel"/>
    <property type="match status" value="1"/>
</dbReference>
<feature type="short sequence motif" description="TonB C-terminal box" evidence="15">
    <location>
        <begin position="648"/>
        <end position="665"/>
    </location>
</feature>
<name>A0A1C3ES85_9GAMM</name>
<evidence type="ECO:0000256" key="9">
    <source>
        <dbReference type="ARBA" id="ARBA00023065"/>
    </source>
</evidence>
<proteinExistence type="inferred from homology"/>
<protein>
    <submittedName>
        <fullName evidence="20">Ligand-gated channel</fullName>
    </submittedName>
</protein>
<dbReference type="InterPro" id="IPR000531">
    <property type="entry name" value="Beta-barrel_TonB"/>
</dbReference>
<dbReference type="NCBIfam" id="TIGR01783">
    <property type="entry name" value="TonB-siderophor"/>
    <property type="match status" value="1"/>
</dbReference>
<evidence type="ECO:0000259" key="19">
    <source>
        <dbReference type="Pfam" id="PF07715"/>
    </source>
</evidence>
<dbReference type="SUPFAM" id="SSF56935">
    <property type="entry name" value="Porins"/>
    <property type="match status" value="1"/>
</dbReference>
<comment type="subcellular location">
    <subcellularLocation>
        <location evidence="1 14">Cell outer membrane</location>
        <topology evidence="1 14">Multi-pass membrane protein</topology>
    </subcellularLocation>
</comment>
<evidence type="ECO:0000256" key="7">
    <source>
        <dbReference type="ARBA" id="ARBA00022729"/>
    </source>
</evidence>
<dbReference type="Proteomes" id="UP000094936">
    <property type="component" value="Unassembled WGS sequence"/>
</dbReference>
<dbReference type="InterPro" id="IPR039426">
    <property type="entry name" value="TonB-dep_rcpt-like"/>
</dbReference>
<evidence type="ECO:0000256" key="17">
    <source>
        <dbReference type="SAM" id="SignalP"/>
    </source>
</evidence>
<dbReference type="OrthoDB" id="9760494at2"/>
<evidence type="ECO:0000256" key="14">
    <source>
        <dbReference type="PROSITE-ProRule" id="PRU01360"/>
    </source>
</evidence>
<keyword evidence="12" id="KW-0675">Receptor</keyword>
<evidence type="ECO:0000256" key="8">
    <source>
        <dbReference type="ARBA" id="ARBA00023004"/>
    </source>
</evidence>
<organism evidence="20 21">
    <name type="scientific">Veronia pacifica</name>
    <dbReference type="NCBI Taxonomy" id="1080227"/>
    <lineage>
        <taxon>Bacteria</taxon>
        <taxon>Pseudomonadati</taxon>
        <taxon>Pseudomonadota</taxon>
        <taxon>Gammaproteobacteria</taxon>
        <taxon>Vibrionales</taxon>
        <taxon>Vibrionaceae</taxon>
        <taxon>Veronia</taxon>
    </lineage>
</organism>
<evidence type="ECO:0000256" key="6">
    <source>
        <dbReference type="ARBA" id="ARBA00022692"/>
    </source>
</evidence>
<dbReference type="RefSeq" id="WP_068897991.1">
    <property type="nucleotide sequence ID" value="NZ_JBHUIF010000002.1"/>
</dbReference>
<dbReference type="GO" id="GO:0038023">
    <property type="term" value="F:signaling receptor activity"/>
    <property type="evidence" value="ECO:0007669"/>
    <property type="project" value="InterPro"/>
</dbReference>
<keyword evidence="13 14" id="KW-0998">Cell outer membrane</keyword>
<dbReference type="InterPro" id="IPR010105">
    <property type="entry name" value="TonB_sidphr_rcpt"/>
</dbReference>
<dbReference type="Gene3D" id="2.170.130.10">
    <property type="entry name" value="TonB-dependent receptor, plug domain"/>
    <property type="match status" value="1"/>
</dbReference>
<dbReference type="Pfam" id="PF00593">
    <property type="entry name" value="TonB_dep_Rec_b-barrel"/>
    <property type="match status" value="1"/>
</dbReference>
<evidence type="ECO:0000256" key="3">
    <source>
        <dbReference type="ARBA" id="ARBA00022448"/>
    </source>
</evidence>
<keyword evidence="6 14" id="KW-0812">Transmembrane</keyword>
<evidence type="ECO:0000259" key="18">
    <source>
        <dbReference type="Pfam" id="PF00593"/>
    </source>
</evidence>
<dbReference type="GO" id="GO:0015344">
    <property type="term" value="F:siderophore uptake transmembrane transporter activity"/>
    <property type="evidence" value="ECO:0007669"/>
    <property type="project" value="TreeGrafter"/>
</dbReference>
<evidence type="ECO:0000256" key="1">
    <source>
        <dbReference type="ARBA" id="ARBA00004571"/>
    </source>
</evidence>
<evidence type="ECO:0000256" key="10">
    <source>
        <dbReference type="ARBA" id="ARBA00023077"/>
    </source>
</evidence>
<dbReference type="STRING" id="1080227.A8L45_00200"/>
<dbReference type="PROSITE" id="PS01156">
    <property type="entry name" value="TONB_DEPENDENT_REC_2"/>
    <property type="match status" value="1"/>
</dbReference>
<keyword evidence="11 14" id="KW-0472">Membrane</keyword>
<dbReference type="InterPro" id="IPR037066">
    <property type="entry name" value="Plug_dom_sf"/>
</dbReference>
<keyword evidence="8" id="KW-0408">Iron</keyword>
<dbReference type="Gene3D" id="2.40.170.20">
    <property type="entry name" value="TonB-dependent receptor, beta-barrel domain"/>
    <property type="match status" value="1"/>
</dbReference>
<evidence type="ECO:0000256" key="4">
    <source>
        <dbReference type="ARBA" id="ARBA00022452"/>
    </source>
</evidence>
<reference evidence="20 21" key="1">
    <citation type="submission" date="2016-05" db="EMBL/GenBank/DDBJ databases">
        <title>Genomic Taxonomy of the Vibrionaceae.</title>
        <authorList>
            <person name="Gomez-Gil B."/>
            <person name="Enciso-Ibarra J."/>
        </authorList>
    </citation>
    <scope>NUCLEOTIDE SEQUENCE [LARGE SCALE GENOMIC DNA]</scope>
    <source>
        <strain evidence="20 21">CAIM 1920</strain>
    </source>
</reference>
<keyword evidence="4 14" id="KW-1134">Transmembrane beta strand</keyword>
<dbReference type="PROSITE" id="PS52016">
    <property type="entry name" value="TONB_DEPENDENT_REC_3"/>
    <property type="match status" value="1"/>
</dbReference>
<dbReference type="InterPro" id="IPR036942">
    <property type="entry name" value="Beta-barrel_TonB_sf"/>
</dbReference>
<dbReference type="PANTHER" id="PTHR30069">
    <property type="entry name" value="TONB-DEPENDENT OUTER MEMBRANE RECEPTOR"/>
    <property type="match status" value="1"/>
</dbReference>
<dbReference type="AlphaFoldDB" id="A0A1C3ES85"/>
<evidence type="ECO:0000256" key="15">
    <source>
        <dbReference type="PROSITE-ProRule" id="PRU10144"/>
    </source>
</evidence>
<feature type="signal peptide" evidence="17">
    <location>
        <begin position="1"/>
        <end position="28"/>
    </location>
</feature>
<dbReference type="EMBL" id="LYBM01000001">
    <property type="protein sequence ID" value="ODA36065.1"/>
    <property type="molecule type" value="Genomic_DNA"/>
</dbReference>
<gene>
    <name evidence="20" type="ORF">A8L45_00200</name>
</gene>
<keyword evidence="7 17" id="KW-0732">Signal</keyword>
<dbReference type="GO" id="GO:0044718">
    <property type="term" value="P:siderophore transmembrane transport"/>
    <property type="evidence" value="ECO:0007669"/>
    <property type="project" value="TreeGrafter"/>
</dbReference>
<evidence type="ECO:0000256" key="11">
    <source>
        <dbReference type="ARBA" id="ARBA00023136"/>
    </source>
</evidence>
<dbReference type="Pfam" id="PF07715">
    <property type="entry name" value="Plug"/>
    <property type="match status" value="1"/>
</dbReference>
<accession>A0A1C3ES85</accession>
<evidence type="ECO:0000256" key="12">
    <source>
        <dbReference type="ARBA" id="ARBA00023170"/>
    </source>
</evidence>
<comment type="similarity">
    <text evidence="2 14 16">Belongs to the TonB-dependent receptor family.</text>
</comment>
<keyword evidence="21" id="KW-1185">Reference proteome</keyword>
<evidence type="ECO:0000256" key="13">
    <source>
        <dbReference type="ARBA" id="ARBA00023237"/>
    </source>
</evidence>
<evidence type="ECO:0000313" key="20">
    <source>
        <dbReference type="EMBL" id="ODA36065.1"/>
    </source>
</evidence>
<evidence type="ECO:0000256" key="16">
    <source>
        <dbReference type="RuleBase" id="RU003357"/>
    </source>
</evidence>
<sequence>MDSCNLALPKKSLLCLAVGLALSNPAMAAESTEMDDVVVWGTKVSSDSESVGADDMSLKQADHMSDILRDIPGVDVGGTHSVNQRINIRGLNETDLDIRLDGASQHANMFHHIGNLTLNPDILKSADIKVGNNSVTQGGLGGAVNFETKNAKDLLGYGQEFGGRIFGGFADNNNRQTSLTLFGKLSDQIDAVVYGHQVQRDNFRDGEGNEAFGTAGDVVNVLAKVGFEPSEGHRLELSYDVYRDSGDYNPRPDMNGDTNIALTKGRLLLPTNYDRDTVTLNYNLKTSSLKGKATLYNSKTFIERDESKTGWSRYGRESINTATNSNTGGNVTLQSELVIAGLDNQVTYGVDYLDKTSKSEFGGKQYMSESARSAAAFVENTLHLNKKWEVTAGLRFDDYRRDAMTGSDDFNGTTWSLGSEYALTPELTVFANTRTLFKGPELLETFVKYQKDAFLADDIKSETGQNTQGGLRYSQTFGEHFLSANLTVFKTRIDDHIVEEWQRGSYLIKNDGDVEYTGAEISTGYGYENFNAKLSYAQSNNKHLTTGGPITKDGRSTDIGDSIALTLDYEAESLDTLFGWTAVSVLEESNVIKGNKPKEGYNVHNVYAQWMPSNIADLSVTLGVDNLFDETYVSHASRSGVIRGGFTSDDYEPGRNIKLSASYQF</sequence>
<keyword evidence="9" id="KW-0406">Ion transport</keyword>
<evidence type="ECO:0000256" key="2">
    <source>
        <dbReference type="ARBA" id="ARBA00009810"/>
    </source>
</evidence>
<evidence type="ECO:0000256" key="5">
    <source>
        <dbReference type="ARBA" id="ARBA00022496"/>
    </source>
</evidence>
<keyword evidence="10 16" id="KW-0798">TonB box</keyword>
<dbReference type="InterPro" id="IPR012910">
    <property type="entry name" value="Plug_dom"/>
</dbReference>
<comment type="caution">
    <text evidence="20">The sequence shown here is derived from an EMBL/GenBank/DDBJ whole genome shotgun (WGS) entry which is preliminary data.</text>
</comment>
<evidence type="ECO:0000313" key="21">
    <source>
        <dbReference type="Proteomes" id="UP000094936"/>
    </source>
</evidence>
<dbReference type="PANTHER" id="PTHR30069:SF41">
    <property type="entry name" value="HEME_HEMOPEXIN UTILIZATION PROTEIN C"/>
    <property type="match status" value="1"/>
</dbReference>
<feature type="chain" id="PRO_5008673378" evidence="17">
    <location>
        <begin position="29"/>
        <end position="665"/>
    </location>
</feature>
<keyword evidence="3 14" id="KW-0813">Transport</keyword>
<keyword evidence="5" id="KW-0410">Iron transport</keyword>
<feature type="domain" description="TonB-dependent receptor plug" evidence="19">
    <location>
        <begin position="45"/>
        <end position="141"/>
    </location>
</feature>
<dbReference type="InterPro" id="IPR010917">
    <property type="entry name" value="TonB_rcpt_CS"/>
</dbReference>
<feature type="domain" description="TonB-dependent receptor-like beta-barrel" evidence="18">
    <location>
        <begin position="231"/>
        <end position="627"/>
    </location>
</feature>